<evidence type="ECO:0000256" key="1">
    <source>
        <dbReference type="SAM" id="MobiDB-lite"/>
    </source>
</evidence>
<dbReference type="Gene3D" id="3.30.110.170">
    <property type="entry name" value="Protein of unknown function (DUF541), domain 1"/>
    <property type="match status" value="1"/>
</dbReference>
<evidence type="ECO:0000313" key="2">
    <source>
        <dbReference type="EMBL" id="MEN9062241.1"/>
    </source>
</evidence>
<proteinExistence type="predicted"/>
<accession>A0AAW9SNW8</accession>
<protein>
    <submittedName>
        <fullName evidence="2">SIMPL domain-containing protein</fullName>
    </submittedName>
</protein>
<dbReference type="Pfam" id="PF04402">
    <property type="entry name" value="SIMPL"/>
    <property type="match status" value="1"/>
</dbReference>
<comment type="caution">
    <text evidence="2">The sequence shown here is derived from an EMBL/GenBank/DDBJ whole genome shotgun (WGS) entry which is preliminary data.</text>
</comment>
<dbReference type="RefSeq" id="WP_347167235.1">
    <property type="nucleotide sequence ID" value="NZ_JBDNCH010000002.1"/>
</dbReference>
<evidence type="ECO:0000313" key="3">
    <source>
        <dbReference type="Proteomes" id="UP001428774"/>
    </source>
</evidence>
<dbReference type="AlphaFoldDB" id="A0AAW9SNW8"/>
<feature type="region of interest" description="Disordered" evidence="1">
    <location>
        <begin position="208"/>
        <end position="229"/>
    </location>
</feature>
<dbReference type="PANTHER" id="PTHR34387:SF2">
    <property type="entry name" value="SLR1258 PROTEIN"/>
    <property type="match status" value="1"/>
</dbReference>
<dbReference type="PANTHER" id="PTHR34387">
    <property type="entry name" value="SLR1258 PROTEIN"/>
    <property type="match status" value="1"/>
</dbReference>
<dbReference type="Gene3D" id="3.30.70.2970">
    <property type="entry name" value="Protein of unknown function (DUF541), domain 2"/>
    <property type="match status" value="1"/>
</dbReference>
<gene>
    <name evidence="2" type="ORF">ABFB10_15815</name>
</gene>
<dbReference type="InterPro" id="IPR052022">
    <property type="entry name" value="26kDa_periplasmic_antigen"/>
</dbReference>
<sequence>MPEEAQTLTVNGEGNIAAVPDQAVLRVGVEARNESAARAMNEASDHMDALLAVLAERGIEPRDMQTAALSLNQMNGNDSGSLRDGDRDYVARNTLSVTLRDVDAAGEVLQALLEAGANDFSGLSFGLQDPRPVEDEARRAAVADARAKAELYAEAAGVSLGPIRSITEGGMSRPMPMSAPMMFEARGKMPVAVGETMVQSNVQVIWTTGPSDRAGAGVTPPGTQGRGRGLRAAETGAGVIPRPDFQVQAFRA</sequence>
<name>A0AAW9SNW8_9RHOB</name>
<dbReference type="GO" id="GO:0006974">
    <property type="term" value="P:DNA damage response"/>
    <property type="evidence" value="ECO:0007669"/>
    <property type="project" value="TreeGrafter"/>
</dbReference>
<dbReference type="InterPro" id="IPR007497">
    <property type="entry name" value="SIMPL/DUF541"/>
</dbReference>
<reference evidence="2 3" key="1">
    <citation type="submission" date="2024-05" db="EMBL/GenBank/DDBJ databases">
        <title>Genome sequence of Ponticoccus litoralis KCCM 90028.</title>
        <authorList>
            <person name="Kim J.M."/>
            <person name="Lee J.K."/>
            <person name="Choi B.J."/>
            <person name="Bayburt H."/>
            <person name="Baek J.H."/>
            <person name="Jeon C.O."/>
        </authorList>
    </citation>
    <scope>NUCLEOTIDE SEQUENCE [LARGE SCALE GENOMIC DNA]</scope>
    <source>
        <strain evidence="2 3">KCCM 90028</strain>
    </source>
</reference>
<dbReference type="EMBL" id="JBDNCH010000002">
    <property type="protein sequence ID" value="MEN9062241.1"/>
    <property type="molecule type" value="Genomic_DNA"/>
</dbReference>
<organism evidence="2 3">
    <name type="scientific">Ponticoccus litoralis</name>
    <dbReference type="NCBI Taxonomy" id="422297"/>
    <lineage>
        <taxon>Bacteria</taxon>
        <taxon>Pseudomonadati</taxon>
        <taxon>Pseudomonadota</taxon>
        <taxon>Alphaproteobacteria</taxon>
        <taxon>Rhodobacterales</taxon>
        <taxon>Roseobacteraceae</taxon>
        <taxon>Ponticoccus</taxon>
    </lineage>
</organism>
<dbReference type="Proteomes" id="UP001428774">
    <property type="component" value="Unassembled WGS sequence"/>
</dbReference>
<keyword evidence="3" id="KW-1185">Reference proteome</keyword>